<dbReference type="InterPro" id="IPR000600">
    <property type="entry name" value="ROK"/>
</dbReference>
<keyword evidence="3" id="KW-0418">Kinase</keyword>
<dbReference type="InterPro" id="IPR043129">
    <property type="entry name" value="ATPase_NBD"/>
</dbReference>
<dbReference type="InterPro" id="IPR019885">
    <property type="entry name" value="Tscrpt_reg_HTH_AsnC-type_CS"/>
</dbReference>
<keyword evidence="3" id="KW-0808">Transferase</keyword>
<dbReference type="InterPro" id="IPR036388">
    <property type="entry name" value="WH-like_DNA-bd_sf"/>
</dbReference>
<name>A0A839QES6_MYCIR</name>
<evidence type="ECO:0000313" key="3">
    <source>
        <dbReference type="EMBL" id="MBB2990931.1"/>
    </source>
</evidence>
<dbReference type="AlphaFoldDB" id="A0A839QES6"/>
<comment type="similarity">
    <text evidence="1">Belongs to the ROK (NagC/XylR) family.</text>
</comment>
<accession>A0A839QES6</accession>
<dbReference type="Pfam" id="PF00480">
    <property type="entry name" value="ROK"/>
    <property type="match status" value="1"/>
</dbReference>
<proteinExistence type="inferred from homology"/>
<dbReference type="RefSeq" id="WP_183468173.1">
    <property type="nucleotide sequence ID" value="NZ_JACHVU010000004.1"/>
</dbReference>
<dbReference type="PROSITE" id="PS00519">
    <property type="entry name" value="HTH_ASNC_1"/>
    <property type="match status" value="1"/>
</dbReference>
<organism evidence="3 4">
    <name type="scientific">Mycolicibacterium iranicum</name>
    <name type="common">Mycobacterium iranicum</name>
    <dbReference type="NCBI Taxonomy" id="912594"/>
    <lineage>
        <taxon>Bacteria</taxon>
        <taxon>Bacillati</taxon>
        <taxon>Actinomycetota</taxon>
        <taxon>Actinomycetes</taxon>
        <taxon>Mycobacteriales</taxon>
        <taxon>Mycobacteriaceae</taxon>
        <taxon>Mycolicibacterium</taxon>
    </lineage>
</organism>
<dbReference type="PANTHER" id="PTHR18964:SF173">
    <property type="entry name" value="GLUCOKINASE"/>
    <property type="match status" value="1"/>
</dbReference>
<feature type="domain" description="HTH marR-type" evidence="2">
    <location>
        <begin position="19"/>
        <end position="58"/>
    </location>
</feature>
<protein>
    <submittedName>
        <fullName evidence="3">Putative NBD/HSP70 family sugar kinase</fullName>
    </submittedName>
</protein>
<gene>
    <name evidence="3" type="ORF">FHR72_002404</name>
</gene>
<dbReference type="SUPFAM" id="SSF46785">
    <property type="entry name" value="Winged helix' DNA-binding domain"/>
    <property type="match status" value="1"/>
</dbReference>
<dbReference type="InterPro" id="IPR000835">
    <property type="entry name" value="HTH_MarR-typ"/>
</dbReference>
<evidence type="ECO:0000313" key="4">
    <source>
        <dbReference type="Proteomes" id="UP000550501"/>
    </source>
</evidence>
<dbReference type="InterPro" id="IPR036390">
    <property type="entry name" value="WH_DNA-bd_sf"/>
</dbReference>
<dbReference type="EMBL" id="JACHVU010000004">
    <property type="protein sequence ID" value="MBB2990931.1"/>
    <property type="molecule type" value="Genomic_DNA"/>
</dbReference>
<comment type="caution">
    <text evidence="3">The sequence shown here is derived from an EMBL/GenBank/DDBJ whole genome shotgun (WGS) entry which is preliminary data.</text>
</comment>
<keyword evidence="4" id="KW-1185">Reference proteome</keyword>
<dbReference type="GO" id="GO:0016301">
    <property type="term" value="F:kinase activity"/>
    <property type="evidence" value="ECO:0007669"/>
    <property type="project" value="UniProtKB-KW"/>
</dbReference>
<sequence length="394" mass="40361">MPPHRTSSAPSVGDVYGLIRHNRDLTRIDIGRLTGLSRTAVTARVRELTARGLVVEQERAPSTGGRPATLLSFNAAAGVVLTAAVGGSRTRLAVCDLSGEVLTAADLDQGPGLGPQDLMPDVVARLGALLAATGRTGADVFGVGLSLPGTVDQQRGSSVDTPVLSGWDGLPLIPYFRDLTGAPVVLGNDANVIALAEWRTGAGRGLDDLVVVKASTGLGAGIVAGGALQRGAIRAAGEFGHNKTSAAAGRACRCGDLGCLETVAAGWALVQALRDEGRTVHNLRDVVHLAHTGDALARRMIRDSGRHVGEVLAAAVNLLNPAALIVAGDVAGAYDIFVAGLRETLYRNATTLATRVLQIAPSHHGDRGGSIGSAMMVLDQVLGPHAIDTLVTAS</sequence>
<evidence type="ECO:0000259" key="2">
    <source>
        <dbReference type="Pfam" id="PF12802"/>
    </source>
</evidence>
<dbReference type="Proteomes" id="UP000550501">
    <property type="component" value="Unassembled WGS sequence"/>
</dbReference>
<evidence type="ECO:0000256" key="1">
    <source>
        <dbReference type="ARBA" id="ARBA00006479"/>
    </source>
</evidence>
<reference evidence="3 4" key="1">
    <citation type="submission" date="2020-08" db="EMBL/GenBank/DDBJ databases">
        <title>The Agave Microbiome: Exploring the role of microbial communities in plant adaptations to desert environments.</title>
        <authorList>
            <person name="Partida-Martinez L.P."/>
        </authorList>
    </citation>
    <scope>NUCLEOTIDE SEQUENCE [LARGE SCALE GENOMIC DNA]</scope>
    <source>
        <strain evidence="3 4">AT2.18</strain>
    </source>
</reference>
<dbReference type="Pfam" id="PF12802">
    <property type="entry name" value="MarR_2"/>
    <property type="match status" value="1"/>
</dbReference>
<dbReference type="Gene3D" id="3.30.420.40">
    <property type="match status" value="2"/>
</dbReference>
<dbReference type="SUPFAM" id="SSF53067">
    <property type="entry name" value="Actin-like ATPase domain"/>
    <property type="match status" value="1"/>
</dbReference>
<dbReference type="PANTHER" id="PTHR18964">
    <property type="entry name" value="ROK (REPRESSOR, ORF, KINASE) FAMILY"/>
    <property type="match status" value="1"/>
</dbReference>
<dbReference type="Gene3D" id="1.10.10.10">
    <property type="entry name" value="Winged helix-like DNA-binding domain superfamily/Winged helix DNA-binding domain"/>
    <property type="match status" value="1"/>
</dbReference>